<evidence type="ECO:0000313" key="1">
    <source>
        <dbReference type="EMBL" id="KPA37931.1"/>
    </source>
</evidence>
<protein>
    <submittedName>
        <fullName evidence="1">Uncharacterized protein</fullName>
    </submittedName>
</protein>
<evidence type="ECO:0000313" key="2">
    <source>
        <dbReference type="Proteomes" id="UP000037904"/>
    </source>
</evidence>
<organism evidence="1 2">
    <name type="scientific">Fusarium langsethiae</name>
    <dbReference type="NCBI Taxonomy" id="179993"/>
    <lineage>
        <taxon>Eukaryota</taxon>
        <taxon>Fungi</taxon>
        <taxon>Dikarya</taxon>
        <taxon>Ascomycota</taxon>
        <taxon>Pezizomycotina</taxon>
        <taxon>Sordariomycetes</taxon>
        <taxon>Hypocreomycetidae</taxon>
        <taxon>Hypocreales</taxon>
        <taxon>Nectriaceae</taxon>
        <taxon>Fusarium</taxon>
    </lineage>
</organism>
<keyword evidence="2" id="KW-1185">Reference proteome</keyword>
<proteinExistence type="predicted"/>
<dbReference type="Proteomes" id="UP000037904">
    <property type="component" value="Unassembled WGS sequence"/>
</dbReference>
<reference evidence="1 2" key="1">
    <citation type="submission" date="2015-04" db="EMBL/GenBank/DDBJ databases">
        <title>The draft genome sequence of Fusarium langsethiae, a T-2/HT-2 mycotoxin producer.</title>
        <authorList>
            <person name="Lysoe E."/>
            <person name="Divon H.H."/>
            <person name="Terzi V."/>
            <person name="Orru L."/>
            <person name="Lamontanara A."/>
            <person name="Kolseth A.-K."/>
            <person name="Frandsen R.J."/>
            <person name="Nielsen K."/>
            <person name="Thrane U."/>
        </authorList>
    </citation>
    <scope>NUCLEOTIDE SEQUENCE [LARGE SCALE GENOMIC DNA]</scope>
    <source>
        <strain evidence="1 2">Fl201059</strain>
    </source>
</reference>
<dbReference type="AlphaFoldDB" id="A0A0N0V5F9"/>
<name>A0A0N0V5F9_FUSLA</name>
<gene>
    <name evidence="1" type="ORF">FLAG1_09248</name>
</gene>
<sequence>MELRQYQIHGHTSPSVFIVEYVAWLCIVVEGSMLMQSTECGENLIGDICIDFSQTFQDQLLLNQPERKSRQFEVMRKVNAETSLTRPKTHQKTTQILSRKHVTGHIRQSYGARSLAQTGSLVFDGATVHWRSLTKKSTKPQKHHLRARWKWTEEK</sequence>
<accession>A0A0N0V5F9</accession>
<comment type="caution">
    <text evidence="1">The sequence shown here is derived from an EMBL/GenBank/DDBJ whole genome shotgun (WGS) entry which is preliminary data.</text>
</comment>
<dbReference type="EMBL" id="JXCE01000340">
    <property type="protein sequence ID" value="KPA37931.1"/>
    <property type="molecule type" value="Genomic_DNA"/>
</dbReference>